<dbReference type="RefSeq" id="WP_267163953.1">
    <property type="nucleotide sequence ID" value="NZ_CP112972.1"/>
</dbReference>
<keyword evidence="1" id="KW-0472">Membrane</keyword>
<dbReference type="GeneID" id="76630119"/>
<comment type="caution">
    <text evidence="2">The sequence shown here is derived from an EMBL/GenBank/DDBJ whole genome shotgun (WGS) entry which is preliminary data.</text>
</comment>
<proteinExistence type="predicted"/>
<dbReference type="AlphaFoldDB" id="A0ABD5VY02"/>
<gene>
    <name evidence="2" type="ORF">ACFQQG_08175</name>
</gene>
<dbReference type="EMBL" id="JBHSZI010000001">
    <property type="protein sequence ID" value="MFC7058156.1"/>
    <property type="molecule type" value="Genomic_DNA"/>
</dbReference>
<name>A0ABD5VY02_9EURY</name>
<protein>
    <submittedName>
        <fullName evidence="2">Uncharacterized protein</fullName>
    </submittedName>
</protein>
<sequence length="76" mass="8942">MPLIIEDIFYEYIYGDWDSLQRWAWLYVHVGILLATVLIGYTVARERYLLTALLAPLPIGFLFRRYTYARPDPSDG</sequence>
<reference evidence="2 3" key="1">
    <citation type="journal article" date="2019" name="Int. J. Syst. Evol. Microbiol.">
        <title>The Global Catalogue of Microorganisms (GCM) 10K type strain sequencing project: providing services to taxonomists for standard genome sequencing and annotation.</title>
        <authorList>
            <consortium name="The Broad Institute Genomics Platform"/>
            <consortium name="The Broad Institute Genome Sequencing Center for Infectious Disease"/>
            <person name="Wu L."/>
            <person name="Ma J."/>
        </authorList>
    </citation>
    <scope>NUCLEOTIDE SEQUENCE [LARGE SCALE GENOMIC DNA]</scope>
    <source>
        <strain evidence="2 3">JCM 30072</strain>
    </source>
</reference>
<dbReference type="Proteomes" id="UP001596445">
    <property type="component" value="Unassembled WGS sequence"/>
</dbReference>
<keyword evidence="1" id="KW-1133">Transmembrane helix</keyword>
<evidence type="ECO:0000256" key="1">
    <source>
        <dbReference type="SAM" id="Phobius"/>
    </source>
</evidence>
<accession>A0ABD5VY02</accession>
<feature type="transmembrane region" description="Helical" evidence="1">
    <location>
        <begin position="48"/>
        <end position="66"/>
    </location>
</feature>
<keyword evidence="3" id="KW-1185">Reference proteome</keyword>
<evidence type="ECO:0000313" key="2">
    <source>
        <dbReference type="EMBL" id="MFC7058156.1"/>
    </source>
</evidence>
<feature type="transmembrane region" description="Helical" evidence="1">
    <location>
        <begin position="24"/>
        <end position="41"/>
    </location>
</feature>
<organism evidence="2 3">
    <name type="scientific">Halovenus salina</name>
    <dbReference type="NCBI Taxonomy" id="1510225"/>
    <lineage>
        <taxon>Archaea</taxon>
        <taxon>Methanobacteriati</taxon>
        <taxon>Methanobacteriota</taxon>
        <taxon>Stenosarchaea group</taxon>
        <taxon>Halobacteria</taxon>
        <taxon>Halobacteriales</taxon>
        <taxon>Haloarculaceae</taxon>
        <taxon>Halovenus</taxon>
    </lineage>
</organism>
<evidence type="ECO:0000313" key="3">
    <source>
        <dbReference type="Proteomes" id="UP001596445"/>
    </source>
</evidence>
<keyword evidence="1" id="KW-0812">Transmembrane</keyword>